<dbReference type="GO" id="GO:0015276">
    <property type="term" value="F:ligand-gated monoatomic ion channel activity"/>
    <property type="evidence" value="ECO:0007669"/>
    <property type="project" value="InterPro"/>
</dbReference>
<keyword evidence="4 12" id="KW-0812">Transmembrane</keyword>
<evidence type="ECO:0000313" key="14">
    <source>
        <dbReference type="EMBL" id="KAK3863409.1"/>
    </source>
</evidence>
<comment type="subcellular location">
    <subcellularLocation>
        <location evidence="1">Cell membrane</location>
        <topology evidence="1">Multi-pass membrane protein</topology>
    </subcellularLocation>
</comment>
<dbReference type="Proteomes" id="UP001286313">
    <property type="component" value="Unassembled WGS sequence"/>
</dbReference>
<name>A0AAE1K3W7_PETCI</name>
<feature type="transmembrane region" description="Helical" evidence="12">
    <location>
        <begin position="216"/>
        <end position="239"/>
    </location>
</feature>
<reference evidence="14" key="1">
    <citation type="submission" date="2023-10" db="EMBL/GenBank/DDBJ databases">
        <title>Genome assemblies of two species of porcelain crab, Petrolisthes cinctipes and Petrolisthes manimaculis (Anomura: Porcellanidae).</title>
        <authorList>
            <person name="Angst P."/>
        </authorList>
    </citation>
    <scope>NUCLEOTIDE SEQUENCE</scope>
    <source>
        <strain evidence="14">PB745_01</strain>
        <tissue evidence="14">Gill</tissue>
    </source>
</reference>
<accession>A0AAE1K3W7</accession>
<evidence type="ECO:0000256" key="5">
    <source>
        <dbReference type="ARBA" id="ARBA00022989"/>
    </source>
</evidence>
<dbReference type="PANTHER" id="PTHR42643">
    <property type="entry name" value="IONOTROPIC RECEPTOR 20A-RELATED"/>
    <property type="match status" value="1"/>
</dbReference>
<evidence type="ECO:0000256" key="2">
    <source>
        <dbReference type="ARBA" id="ARBA00022448"/>
    </source>
</evidence>
<keyword evidence="2" id="KW-0813">Transport</keyword>
<dbReference type="PANTHER" id="PTHR42643:SF42">
    <property type="entry name" value="IONOTROPIC GLUTAMATE RECEPTOR L-GLUTAMATE AND GLYCINE-BINDING DOMAIN-CONTAINING PROTEIN"/>
    <property type="match status" value="1"/>
</dbReference>
<evidence type="ECO:0000256" key="3">
    <source>
        <dbReference type="ARBA" id="ARBA00022475"/>
    </source>
</evidence>
<gene>
    <name evidence="14" type="ORF">Pcinc_030819</name>
</gene>
<evidence type="ECO:0000256" key="11">
    <source>
        <dbReference type="ARBA" id="ARBA00023303"/>
    </source>
</evidence>
<evidence type="ECO:0000256" key="10">
    <source>
        <dbReference type="ARBA" id="ARBA00023286"/>
    </source>
</evidence>
<dbReference type="InterPro" id="IPR052192">
    <property type="entry name" value="Insect_Ionotropic_Sensory_Rcpt"/>
</dbReference>
<protein>
    <recommendedName>
        <fullName evidence="13">Ionotropic glutamate receptor L-glutamate and glycine-binding domain-containing protein</fullName>
    </recommendedName>
</protein>
<keyword evidence="8" id="KW-0675">Receptor</keyword>
<evidence type="ECO:0000313" key="15">
    <source>
        <dbReference type="Proteomes" id="UP001286313"/>
    </source>
</evidence>
<dbReference type="InterPro" id="IPR019594">
    <property type="entry name" value="Glu/Gly-bd"/>
</dbReference>
<dbReference type="EMBL" id="JAWQEG010004022">
    <property type="protein sequence ID" value="KAK3863409.1"/>
    <property type="molecule type" value="Genomic_DNA"/>
</dbReference>
<comment type="caution">
    <text evidence="14">The sequence shown here is derived from an EMBL/GenBank/DDBJ whole genome shotgun (WGS) entry which is preliminary data.</text>
</comment>
<evidence type="ECO:0000256" key="7">
    <source>
        <dbReference type="ARBA" id="ARBA00023136"/>
    </source>
</evidence>
<dbReference type="AlphaFoldDB" id="A0AAE1K3W7"/>
<keyword evidence="6" id="KW-0406">Ion transport</keyword>
<keyword evidence="15" id="KW-1185">Reference proteome</keyword>
<organism evidence="14 15">
    <name type="scientific">Petrolisthes cinctipes</name>
    <name type="common">Flat porcelain crab</name>
    <dbReference type="NCBI Taxonomy" id="88211"/>
    <lineage>
        <taxon>Eukaryota</taxon>
        <taxon>Metazoa</taxon>
        <taxon>Ecdysozoa</taxon>
        <taxon>Arthropoda</taxon>
        <taxon>Crustacea</taxon>
        <taxon>Multicrustacea</taxon>
        <taxon>Malacostraca</taxon>
        <taxon>Eumalacostraca</taxon>
        <taxon>Eucarida</taxon>
        <taxon>Decapoda</taxon>
        <taxon>Pleocyemata</taxon>
        <taxon>Anomura</taxon>
        <taxon>Galatheoidea</taxon>
        <taxon>Porcellanidae</taxon>
        <taxon>Petrolisthes</taxon>
    </lineage>
</organism>
<keyword evidence="3" id="KW-1003">Cell membrane</keyword>
<evidence type="ECO:0000256" key="4">
    <source>
        <dbReference type="ARBA" id="ARBA00022692"/>
    </source>
</evidence>
<evidence type="ECO:0000259" key="13">
    <source>
        <dbReference type="Pfam" id="PF10613"/>
    </source>
</evidence>
<evidence type="ECO:0000256" key="6">
    <source>
        <dbReference type="ARBA" id="ARBA00023065"/>
    </source>
</evidence>
<evidence type="ECO:0000256" key="1">
    <source>
        <dbReference type="ARBA" id="ARBA00004651"/>
    </source>
</evidence>
<keyword evidence="5 12" id="KW-1133">Transmembrane helix</keyword>
<keyword evidence="11" id="KW-0407">Ion channel</keyword>
<evidence type="ECO:0000256" key="8">
    <source>
        <dbReference type="ARBA" id="ARBA00023170"/>
    </source>
</evidence>
<dbReference type="Gene3D" id="3.40.190.10">
    <property type="entry name" value="Periplasmic binding protein-like II"/>
    <property type="match status" value="1"/>
</dbReference>
<evidence type="ECO:0000256" key="9">
    <source>
        <dbReference type="ARBA" id="ARBA00023180"/>
    </source>
</evidence>
<sequence length="293" mass="33492">MSGRRRLPKSLESMTASKPLGRMVQEELHPSGAQVALGVLLTMKVERLGGSRHMYVFDSIREEGSSLGMVHWVTERSQEECFSRFRGVQNVLIDKGEGRWLPYTVLEKPKPPYKVSGVLVNIMDIIVTQLNECYRVVVPEGEDWGRQLKNGTVTGMMGQLQRSEVDMSLTPLGISHWRWQLVDFSEPLFMDETRVIYQRPTPQADIAGFAKPYSSLVWLLLLLCVVFVFMVTFLTQMAWVLTRDEDGHGEEEASSMGPQSRFGSDTGMWIWTDNIRVNFRRLHMDHLLRPVSV</sequence>
<dbReference type="GO" id="GO:0005886">
    <property type="term" value="C:plasma membrane"/>
    <property type="evidence" value="ECO:0007669"/>
    <property type="project" value="UniProtKB-SubCell"/>
</dbReference>
<keyword evidence="10" id="KW-1071">Ligand-gated ion channel</keyword>
<keyword evidence="9" id="KW-0325">Glycoprotein</keyword>
<keyword evidence="7 12" id="KW-0472">Membrane</keyword>
<proteinExistence type="predicted"/>
<evidence type="ECO:0000256" key="12">
    <source>
        <dbReference type="SAM" id="Phobius"/>
    </source>
</evidence>
<dbReference type="Pfam" id="PF10613">
    <property type="entry name" value="Lig_chan-Glu_bd"/>
    <property type="match status" value="1"/>
</dbReference>
<feature type="domain" description="Ionotropic glutamate receptor L-glutamate and glycine-binding" evidence="13">
    <location>
        <begin position="109"/>
        <end position="200"/>
    </location>
</feature>
<dbReference type="SUPFAM" id="SSF53850">
    <property type="entry name" value="Periplasmic binding protein-like II"/>
    <property type="match status" value="1"/>
</dbReference>